<dbReference type="PANTHER" id="PTHR43520:SF32">
    <property type="entry name" value="COPPER RESISTANCE P-TYPE ATPASE (EUROFUNG)"/>
    <property type="match status" value="1"/>
</dbReference>
<keyword evidence="14 15" id="KW-0472">Membrane</keyword>
<keyword evidence="9" id="KW-0460">Magnesium</keyword>
<dbReference type="InterPro" id="IPR023299">
    <property type="entry name" value="ATPase_P-typ_cyto_dom_N"/>
</dbReference>
<dbReference type="PANTHER" id="PTHR43520">
    <property type="entry name" value="ATP7, ISOFORM B"/>
    <property type="match status" value="1"/>
</dbReference>
<dbReference type="PROSITE" id="PS00154">
    <property type="entry name" value="ATPASE_E1_E2"/>
    <property type="match status" value="1"/>
</dbReference>
<dbReference type="InterPro" id="IPR036163">
    <property type="entry name" value="HMA_dom_sf"/>
</dbReference>
<dbReference type="SFLD" id="SFLDF00027">
    <property type="entry name" value="p-type_atpase"/>
    <property type="match status" value="1"/>
</dbReference>
<sequence length="1190" mass="127900">MSANTITTTIFISNLHCGSCVRTIQDTLRVLIPSPYSVHVSILSQCVAVSHPTALSHLVIREAIEDAGFDIADTTGAGHVRQSDNLDSSSHTRSRKAKNHLEHCQVCQDELRSGVETIKIKKTPTPPPREPPFQVSLPQEPAINRTGYQDGASHRLTLSVGGMTCASCTSAITQVLSRLPGVRDVSVSLLGNSATAILDDKVIVGDVLEAIKDTGYEADVASVEPLNSGTATFEMDGPLHVTFSVGGMTCVACSSTVTQLLSEQEGVTDVSVNLIGNSASLVVKSKELIMGVQEIIESAGFEAAVASVEPLQVTPNAMEVVQGRRTVALRIEDMFCDHCPEKVMQCLDKMSQIIHAEPPTIQDPILRLTYEPSPPTFTIRDVVSAISNTHPFRVTVHSPPSLEDRSRLVQARERRSLLYRLGFSVIIAVPTFIIGVVFMSLVSPRNPTRNFLMEPMWIGNASRIQWSLFFLATPVMFYSAGSFHKRSLKEIKALWRRGSRTPVWKRFLRFGSMNLLVSSGVSVAYFSSIVLLVLAASTSPSPDGHGDTSTYFDSVVFLTMFLLTGRYLEAYSKSRTGDAITSLANLKPAEALVVALADKKHPNACFSSVDEDIELGKTDTESEKHISQPGSKVQKVPVDFLEIGDIVRVPSGSTPPRDSIVVCGHSLFDESSVTGESKPIKKSPGDHVFLGTINIGQAMDVRIDVAEDKTMLDHVIKVVRDSQTKRAPIERLADILTGYFVPVVTLLALLTWVIWLSLGLSGALPRSYMDKDVGGWPAWSLEFAIAVFIVACPCGIGLAAPTALLVGTGIAAKFGILVRGGGEAFQEAAQLDVVVFDKTGTLTEGGRPSVTDSEDFCDGSPWKRESVFGLAAELEASSSHPLATAIRSYCERNNAIPHAASSVEETPGRGLKATFKDMGCSAIIGNEAWVAEHGVDVPVEISDRLESWKSESKSVVLLAVRQDDTSGASVTAPFKILVLFAIADPLRHNAKAVVSHLQSRKLATWMISGDNATTARAVAKQVGIPESNVIAGVLPQEKADKVRLLQENAPKKKRAKLGRLSGRRLNGRCVVAMVGDGINDAPALAAADVAIAIGSGSDVALSSASFILVSSDLNGILTLVDLSATVFRRVKLNFLWALVYNTAALPIAAGVFYPIGHIRLDPVWASLAMALSSVSVICSSLMLRLYKPPQ</sequence>
<accession>A0A9P5N2E7</accession>
<dbReference type="EMBL" id="WHVB01000003">
    <property type="protein sequence ID" value="KAF8484718.1"/>
    <property type="molecule type" value="Genomic_DNA"/>
</dbReference>
<evidence type="ECO:0000256" key="5">
    <source>
        <dbReference type="ARBA" id="ARBA00022723"/>
    </source>
</evidence>
<protein>
    <submittedName>
        <fullName evidence="18">Heavy metal translocatin</fullName>
    </submittedName>
</protein>
<dbReference type="Gene3D" id="2.70.150.10">
    <property type="entry name" value="Calcium-transporting ATPase, cytoplasmic transduction domain A"/>
    <property type="match status" value="1"/>
</dbReference>
<feature type="transmembrane region" description="Helical" evidence="15">
    <location>
        <begin position="1134"/>
        <end position="1156"/>
    </location>
</feature>
<keyword evidence="13" id="KW-0406">Ion transport</keyword>
<dbReference type="InterPro" id="IPR017969">
    <property type="entry name" value="Heavy-metal-associated_CS"/>
</dbReference>
<feature type="transmembrane region" description="Helical" evidence="15">
    <location>
        <begin position="1162"/>
        <end position="1186"/>
    </location>
</feature>
<keyword evidence="8 15" id="KW-0067">ATP-binding</keyword>
<keyword evidence="10" id="KW-1278">Translocase</keyword>
<dbReference type="InterPro" id="IPR036412">
    <property type="entry name" value="HAD-like_sf"/>
</dbReference>
<feature type="domain" description="HMA" evidence="17">
    <location>
        <begin position="154"/>
        <end position="219"/>
    </location>
</feature>
<proteinExistence type="inferred from homology"/>
<feature type="transmembrane region" description="Helical" evidence="15">
    <location>
        <begin position="417"/>
        <end position="443"/>
    </location>
</feature>
<feature type="transmembrane region" description="Helical" evidence="15">
    <location>
        <begin position="515"/>
        <end position="537"/>
    </location>
</feature>
<keyword evidence="7 15" id="KW-0547">Nucleotide-binding</keyword>
<dbReference type="NCBIfam" id="TIGR01494">
    <property type="entry name" value="ATPase_P-type"/>
    <property type="match status" value="1"/>
</dbReference>
<feature type="transmembrane region" description="Helical" evidence="15">
    <location>
        <begin position="778"/>
        <end position="806"/>
    </location>
</feature>
<organism evidence="18 19">
    <name type="scientific">Russula ochroleuca</name>
    <dbReference type="NCBI Taxonomy" id="152965"/>
    <lineage>
        <taxon>Eukaryota</taxon>
        <taxon>Fungi</taxon>
        <taxon>Dikarya</taxon>
        <taxon>Basidiomycota</taxon>
        <taxon>Agaricomycotina</taxon>
        <taxon>Agaricomycetes</taxon>
        <taxon>Russulales</taxon>
        <taxon>Russulaceae</taxon>
        <taxon>Russula</taxon>
    </lineage>
</organism>
<comment type="caution">
    <text evidence="18">The sequence shown here is derived from an EMBL/GenBank/DDBJ whole genome shotgun (WGS) entry which is preliminary data.</text>
</comment>
<dbReference type="InterPro" id="IPR023214">
    <property type="entry name" value="HAD_sf"/>
</dbReference>
<dbReference type="NCBIfam" id="TIGR00003">
    <property type="entry name" value="copper ion binding protein"/>
    <property type="match status" value="1"/>
</dbReference>
<evidence type="ECO:0000256" key="10">
    <source>
        <dbReference type="ARBA" id="ARBA00022967"/>
    </source>
</evidence>
<dbReference type="Gene3D" id="3.40.1110.10">
    <property type="entry name" value="Calcium-transporting ATPase, cytoplasmic domain N"/>
    <property type="match status" value="1"/>
</dbReference>
<feature type="transmembrane region" description="Helical" evidence="15">
    <location>
        <begin position="463"/>
        <end position="483"/>
    </location>
</feature>
<keyword evidence="5 15" id="KW-0479">Metal-binding</keyword>
<feature type="domain" description="HMA" evidence="17">
    <location>
        <begin position="239"/>
        <end position="304"/>
    </location>
</feature>
<dbReference type="InterPro" id="IPR027256">
    <property type="entry name" value="P-typ_ATPase_IB"/>
</dbReference>
<dbReference type="FunFam" id="3.30.70.100:FF:000001">
    <property type="entry name" value="ATPase copper transporting beta"/>
    <property type="match status" value="1"/>
</dbReference>
<gene>
    <name evidence="18" type="ORF">DFH94DRAFT_245044</name>
</gene>
<dbReference type="GO" id="GO:0043682">
    <property type="term" value="F:P-type divalent copper transporter activity"/>
    <property type="evidence" value="ECO:0007669"/>
    <property type="project" value="TreeGrafter"/>
</dbReference>
<evidence type="ECO:0000256" key="15">
    <source>
        <dbReference type="RuleBase" id="RU362081"/>
    </source>
</evidence>
<evidence type="ECO:0000256" key="16">
    <source>
        <dbReference type="SAM" id="MobiDB-lite"/>
    </source>
</evidence>
<dbReference type="InterPro" id="IPR006122">
    <property type="entry name" value="HMA_Cu_ion-bd"/>
</dbReference>
<dbReference type="SFLD" id="SFLDS00003">
    <property type="entry name" value="Haloacid_Dehalogenase"/>
    <property type="match status" value="1"/>
</dbReference>
<dbReference type="AlphaFoldDB" id="A0A9P5N2E7"/>
<dbReference type="InterPro" id="IPR006121">
    <property type="entry name" value="HMA_dom"/>
</dbReference>
<dbReference type="InterPro" id="IPR008250">
    <property type="entry name" value="ATPase_P-typ_transduc_dom_A_sf"/>
</dbReference>
<dbReference type="Gene3D" id="3.40.50.1000">
    <property type="entry name" value="HAD superfamily/HAD-like"/>
    <property type="match status" value="1"/>
</dbReference>
<evidence type="ECO:0000256" key="14">
    <source>
        <dbReference type="ARBA" id="ARBA00023136"/>
    </source>
</evidence>
<dbReference type="PROSITE" id="PS01047">
    <property type="entry name" value="HMA_1"/>
    <property type="match status" value="3"/>
</dbReference>
<dbReference type="Pfam" id="PF00122">
    <property type="entry name" value="E1-E2_ATPase"/>
    <property type="match status" value="1"/>
</dbReference>
<dbReference type="SUPFAM" id="SSF55008">
    <property type="entry name" value="HMA, heavy metal-associated domain"/>
    <property type="match status" value="3"/>
</dbReference>
<evidence type="ECO:0000256" key="13">
    <source>
        <dbReference type="ARBA" id="ARBA00023065"/>
    </source>
</evidence>
<dbReference type="OrthoDB" id="432719at2759"/>
<evidence type="ECO:0000313" key="19">
    <source>
        <dbReference type="Proteomes" id="UP000759537"/>
    </source>
</evidence>
<keyword evidence="6" id="KW-0677">Repeat</keyword>
<keyword evidence="3" id="KW-0813">Transport</keyword>
<evidence type="ECO:0000256" key="3">
    <source>
        <dbReference type="ARBA" id="ARBA00022448"/>
    </source>
</evidence>
<dbReference type="GO" id="GO:0055070">
    <property type="term" value="P:copper ion homeostasis"/>
    <property type="evidence" value="ECO:0007669"/>
    <property type="project" value="TreeGrafter"/>
</dbReference>
<comment type="similarity">
    <text evidence="2 15">Belongs to the cation transport ATPase (P-type) (TC 3.A.3) family. Type IB subfamily.</text>
</comment>
<dbReference type="SUPFAM" id="SSF81665">
    <property type="entry name" value="Calcium ATPase, transmembrane domain M"/>
    <property type="match status" value="1"/>
</dbReference>
<dbReference type="InterPro" id="IPR044492">
    <property type="entry name" value="P_typ_ATPase_HD_dom"/>
</dbReference>
<evidence type="ECO:0000256" key="8">
    <source>
        <dbReference type="ARBA" id="ARBA00022840"/>
    </source>
</evidence>
<feature type="region of interest" description="Disordered" evidence="16">
    <location>
        <begin position="75"/>
        <end position="99"/>
    </location>
</feature>
<feature type="transmembrane region" description="Helical" evidence="15">
    <location>
        <begin position="735"/>
        <end position="758"/>
    </location>
</feature>
<reference evidence="18" key="2">
    <citation type="journal article" date="2020" name="Nat. Commun.">
        <title>Large-scale genome sequencing of mycorrhizal fungi provides insights into the early evolution of symbiotic traits.</title>
        <authorList>
            <person name="Miyauchi S."/>
            <person name="Kiss E."/>
            <person name="Kuo A."/>
            <person name="Drula E."/>
            <person name="Kohler A."/>
            <person name="Sanchez-Garcia M."/>
            <person name="Morin E."/>
            <person name="Andreopoulos B."/>
            <person name="Barry K.W."/>
            <person name="Bonito G."/>
            <person name="Buee M."/>
            <person name="Carver A."/>
            <person name="Chen C."/>
            <person name="Cichocki N."/>
            <person name="Clum A."/>
            <person name="Culley D."/>
            <person name="Crous P.W."/>
            <person name="Fauchery L."/>
            <person name="Girlanda M."/>
            <person name="Hayes R.D."/>
            <person name="Keri Z."/>
            <person name="LaButti K."/>
            <person name="Lipzen A."/>
            <person name="Lombard V."/>
            <person name="Magnuson J."/>
            <person name="Maillard F."/>
            <person name="Murat C."/>
            <person name="Nolan M."/>
            <person name="Ohm R.A."/>
            <person name="Pangilinan J."/>
            <person name="Pereira M.F."/>
            <person name="Perotto S."/>
            <person name="Peter M."/>
            <person name="Pfister S."/>
            <person name="Riley R."/>
            <person name="Sitrit Y."/>
            <person name="Stielow J.B."/>
            <person name="Szollosi G."/>
            <person name="Zifcakova L."/>
            <person name="Stursova M."/>
            <person name="Spatafora J.W."/>
            <person name="Tedersoo L."/>
            <person name="Vaario L.M."/>
            <person name="Yamada A."/>
            <person name="Yan M."/>
            <person name="Wang P."/>
            <person name="Xu J."/>
            <person name="Bruns T."/>
            <person name="Baldrian P."/>
            <person name="Vilgalys R."/>
            <person name="Dunand C."/>
            <person name="Henrissat B."/>
            <person name="Grigoriev I.V."/>
            <person name="Hibbett D."/>
            <person name="Nagy L.G."/>
            <person name="Martin F.M."/>
        </authorList>
    </citation>
    <scope>NUCLEOTIDE SEQUENCE</scope>
    <source>
        <strain evidence="18">Prilba</strain>
    </source>
</reference>
<feature type="domain" description="HMA" evidence="17">
    <location>
        <begin position="6"/>
        <end position="72"/>
    </location>
</feature>
<comment type="subcellular location">
    <subcellularLocation>
        <location evidence="1">Endomembrane system</location>
        <topology evidence="1">Multi-pass membrane protein</topology>
    </subcellularLocation>
    <subcellularLocation>
        <location evidence="15">Membrane</location>
    </subcellularLocation>
</comment>
<dbReference type="NCBIfam" id="TIGR01525">
    <property type="entry name" value="ATPase-IB_hvy"/>
    <property type="match status" value="1"/>
</dbReference>
<dbReference type="SUPFAM" id="SSF81653">
    <property type="entry name" value="Calcium ATPase, transduction domain A"/>
    <property type="match status" value="1"/>
</dbReference>
<feature type="transmembrane region" description="Helical" evidence="15">
    <location>
        <begin position="549"/>
        <end position="568"/>
    </location>
</feature>
<dbReference type="InterPro" id="IPR023298">
    <property type="entry name" value="ATPase_P-typ_TM_dom_sf"/>
</dbReference>
<dbReference type="GO" id="GO:0005507">
    <property type="term" value="F:copper ion binding"/>
    <property type="evidence" value="ECO:0007669"/>
    <property type="project" value="InterPro"/>
</dbReference>
<evidence type="ECO:0000256" key="12">
    <source>
        <dbReference type="ARBA" id="ARBA00023008"/>
    </source>
</evidence>
<keyword evidence="12" id="KW-0186">Copper</keyword>
<evidence type="ECO:0000256" key="11">
    <source>
        <dbReference type="ARBA" id="ARBA00022989"/>
    </source>
</evidence>
<dbReference type="PRINTS" id="PR00119">
    <property type="entry name" value="CATATPASE"/>
</dbReference>
<dbReference type="GO" id="GO:0005524">
    <property type="term" value="F:ATP binding"/>
    <property type="evidence" value="ECO:0007669"/>
    <property type="project" value="UniProtKB-UniRule"/>
</dbReference>
<reference evidence="18" key="1">
    <citation type="submission" date="2019-10" db="EMBL/GenBank/DDBJ databases">
        <authorList>
            <consortium name="DOE Joint Genome Institute"/>
            <person name="Kuo A."/>
            <person name="Miyauchi S."/>
            <person name="Kiss E."/>
            <person name="Drula E."/>
            <person name="Kohler A."/>
            <person name="Sanchez-Garcia M."/>
            <person name="Andreopoulos B."/>
            <person name="Barry K.W."/>
            <person name="Bonito G."/>
            <person name="Buee M."/>
            <person name="Carver A."/>
            <person name="Chen C."/>
            <person name="Cichocki N."/>
            <person name="Clum A."/>
            <person name="Culley D."/>
            <person name="Crous P.W."/>
            <person name="Fauchery L."/>
            <person name="Girlanda M."/>
            <person name="Hayes R."/>
            <person name="Keri Z."/>
            <person name="LaButti K."/>
            <person name="Lipzen A."/>
            <person name="Lombard V."/>
            <person name="Magnuson J."/>
            <person name="Maillard F."/>
            <person name="Morin E."/>
            <person name="Murat C."/>
            <person name="Nolan M."/>
            <person name="Ohm R."/>
            <person name="Pangilinan J."/>
            <person name="Pereira M."/>
            <person name="Perotto S."/>
            <person name="Peter M."/>
            <person name="Riley R."/>
            <person name="Sitrit Y."/>
            <person name="Stielow B."/>
            <person name="Szollosi G."/>
            <person name="Zifcakova L."/>
            <person name="Stursova M."/>
            <person name="Spatafora J.W."/>
            <person name="Tedersoo L."/>
            <person name="Vaario L.-M."/>
            <person name="Yamada A."/>
            <person name="Yan M."/>
            <person name="Wang P."/>
            <person name="Xu J."/>
            <person name="Bruns T."/>
            <person name="Baldrian P."/>
            <person name="Vilgalys R."/>
            <person name="Henrissat B."/>
            <person name="Grigoriev I.V."/>
            <person name="Hibbett D."/>
            <person name="Nagy L.G."/>
            <person name="Martin F.M."/>
        </authorList>
    </citation>
    <scope>NUCLEOTIDE SEQUENCE</scope>
    <source>
        <strain evidence="18">Prilba</strain>
    </source>
</reference>
<dbReference type="Pfam" id="PF00403">
    <property type="entry name" value="HMA"/>
    <property type="match status" value="2"/>
</dbReference>
<dbReference type="SUPFAM" id="SSF56784">
    <property type="entry name" value="HAD-like"/>
    <property type="match status" value="1"/>
</dbReference>
<evidence type="ECO:0000256" key="4">
    <source>
        <dbReference type="ARBA" id="ARBA00022692"/>
    </source>
</evidence>
<keyword evidence="11 15" id="KW-1133">Transmembrane helix</keyword>
<dbReference type="SFLD" id="SFLDG00002">
    <property type="entry name" value="C1.7:_P-type_atpase_like"/>
    <property type="match status" value="1"/>
</dbReference>
<keyword evidence="19" id="KW-1185">Reference proteome</keyword>
<dbReference type="GO" id="GO:0016020">
    <property type="term" value="C:membrane"/>
    <property type="evidence" value="ECO:0007669"/>
    <property type="project" value="UniProtKB-SubCell"/>
</dbReference>
<dbReference type="CDD" id="cd02094">
    <property type="entry name" value="P-type_ATPase_Cu-like"/>
    <property type="match status" value="1"/>
</dbReference>
<keyword evidence="4 15" id="KW-0812">Transmembrane</keyword>
<evidence type="ECO:0000259" key="17">
    <source>
        <dbReference type="PROSITE" id="PS50846"/>
    </source>
</evidence>
<evidence type="ECO:0000256" key="9">
    <source>
        <dbReference type="ARBA" id="ARBA00022842"/>
    </source>
</evidence>
<evidence type="ECO:0000256" key="1">
    <source>
        <dbReference type="ARBA" id="ARBA00004127"/>
    </source>
</evidence>
<name>A0A9P5N2E7_9AGAM</name>
<evidence type="ECO:0000256" key="2">
    <source>
        <dbReference type="ARBA" id="ARBA00006024"/>
    </source>
</evidence>
<dbReference type="GO" id="GO:0016887">
    <property type="term" value="F:ATP hydrolysis activity"/>
    <property type="evidence" value="ECO:0007669"/>
    <property type="project" value="InterPro"/>
</dbReference>
<dbReference type="Proteomes" id="UP000759537">
    <property type="component" value="Unassembled WGS sequence"/>
</dbReference>
<dbReference type="PROSITE" id="PS50846">
    <property type="entry name" value="HMA_2"/>
    <property type="match status" value="3"/>
</dbReference>
<dbReference type="CDD" id="cd00371">
    <property type="entry name" value="HMA"/>
    <property type="match status" value="3"/>
</dbReference>
<evidence type="ECO:0000313" key="18">
    <source>
        <dbReference type="EMBL" id="KAF8484718.1"/>
    </source>
</evidence>
<dbReference type="InterPro" id="IPR018303">
    <property type="entry name" value="ATPase_P-typ_P_site"/>
</dbReference>
<evidence type="ECO:0000256" key="7">
    <source>
        <dbReference type="ARBA" id="ARBA00022741"/>
    </source>
</evidence>
<dbReference type="InterPro" id="IPR059000">
    <property type="entry name" value="ATPase_P-type_domA"/>
</dbReference>
<dbReference type="InterPro" id="IPR001757">
    <property type="entry name" value="P_typ_ATPase"/>
</dbReference>
<dbReference type="Pfam" id="PF00702">
    <property type="entry name" value="Hydrolase"/>
    <property type="match status" value="1"/>
</dbReference>
<evidence type="ECO:0000256" key="6">
    <source>
        <dbReference type="ARBA" id="ARBA00022737"/>
    </source>
</evidence>
<dbReference type="Gene3D" id="3.30.70.100">
    <property type="match status" value="3"/>
</dbReference>